<evidence type="ECO:0000259" key="2">
    <source>
        <dbReference type="Pfam" id="PF07510"/>
    </source>
</evidence>
<feature type="domain" description="GmrSD restriction endonucleases N-terminal" evidence="1">
    <location>
        <begin position="8"/>
        <end position="224"/>
    </location>
</feature>
<dbReference type="RefSeq" id="WP_314285552.1">
    <property type="nucleotide sequence ID" value="NZ_JAVVDO010000080.1"/>
</dbReference>
<reference evidence="3 4" key="1">
    <citation type="journal article" date="2019" name="Microb. Pathog.">
        <title>Comparison of VITEK 2, MALDI-TOF MS, 16S rRNA gene sequencing, and whole-genome sequencing for identification of Roseomonas mucosa.</title>
        <authorList>
            <person name="Rudolph W.W."/>
            <person name="Gunzer F."/>
            <person name="Trauth M."/>
            <person name="Bunk B."/>
            <person name="Bigge R."/>
            <person name="Schrottner P."/>
        </authorList>
    </citation>
    <scope>NUCLEOTIDE SEQUENCE [LARGE SCALE GENOMIC DNA]</scope>
    <source>
        <strain evidence="3 4">DSM 103800</strain>
    </source>
</reference>
<feature type="domain" description="GmrSD restriction endonucleases C-terminal" evidence="2">
    <location>
        <begin position="416"/>
        <end position="571"/>
    </location>
</feature>
<organism evidence="3 4">
    <name type="scientific">Roseomonas gilardii</name>
    <dbReference type="NCBI Taxonomy" id="257708"/>
    <lineage>
        <taxon>Bacteria</taxon>
        <taxon>Pseudomonadati</taxon>
        <taxon>Pseudomonadota</taxon>
        <taxon>Alphaproteobacteria</taxon>
        <taxon>Acetobacterales</taxon>
        <taxon>Roseomonadaceae</taxon>
        <taxon>Roseomonas</taxon>
    </lineage>
</organism>
<dbReference type="Pfam" id="PF07510">
    <property type="entry name" value="GmrSD_C"/>
    <property type="match status" value="1"/>
</dbReference>
<dbReference type="InterPro" id="IPR004919">
    <property type="entry name" value="GmrSD_N"/>
</dbReference>
<keyword evidence="4" id="KW-1185">Reference proteome</keyword>
<evidence type="ECO:0000313" key="4">
    <source>
        <dbReference type="Proteomes" id="UP001258945"/>
    </source>
</evidence>
<dbReference type="InterPro" id="IPR011089">
    <property type="entry name" value="GmrSD_C"/>
</dbReference>
<evidence type="ECO:0000313" key="3">
    <source>
        <dbReference type="EMBL" id="MDT8333843.1"/>
    </source>
</evidence>
<dbReference type="Proteomes" id="UP001258945">
    <property type="component" value="Unassembled WGS sequence"/>
</dbReference>
<dbReference type="Pfam" id="PF03235">
    <property type="entry name" value="GmrSD_N"/>
    <property type="match status" value="1"/>
</dbReference>
<dbReference type="EMBL" id="JAVVDO010000080">
    <property type="protein sequence ID" value="MDT8333843.1"/>
    <property type="molecule type" value="Genomic_DNA"/>
</dbReference>
<gene>
    <name evidence="3" type="ORF">RQ831_22570</name>
</gene>
<dbReference type="PANTHER" id="PTHR35149">
    <property type="entry name" value="SLL5132 PROTEIN"/>
    <property type="match status" value="1"/>
</dbReference>
<accession>A0ABU3MN85</accession>
<proteinExistence type="predicted"/>
<name>A0ABU3MN85_9PROT</name>
<dbReference type="PANTHER" id="PTHR35149:SF2">
    <property type="entry name" value="DUF262 DOMAIN-CONTAINING PROTEIN"/>
    <property type="match status" value="1"/>
</dbReference>
<protein>
    <submittedName>
        <fullName evidence="3">DUF262 domain-containing protein</fullName>
    </submittedName>
</protein>
<comment type="caution">
    <text evidence="3">The sequence shown here is derived from an EMBL/GenBank/DDBJ whole genome shotgun (WGS) entry which is preliminary data.</text>
</comment>
<sequence length="588" mass="66285">MSVGEVFQSFYAVPDYQREYVWTSGQVEQLLSDIEEEMPAGPRDGVPAEYFIGSIVVCPGEKSVLDLIDGQQRMTTLFVILCAIRDRLAALKDTVDTPIKSQLSSQSMDDYGQSIHRYRLDLQYEDARGVLVSLVKGGAHDAARITTGSAENIVSAYRTAFDFLAREFGDNPNSVRAFYAYLVNRVKLIRIQTEGVAKALKIFETVNDRGVSLDSMDLLKNLLFVRARQSDFGKLKHIWDELQAELRRAGEKPLRFLRYFIFSRFSVDQLREDAIYDWLKRNEDTVGFGKDPLGFASELVVAAKAYTRFLAGKGEDNEARPALQSMRILGGSAARQHLILLLAGRHLLTELFDRLAREIENLFFAYVITREPTRDFERDFARWATELRAVQSVEDFDALVEKRFRPAKAALASRYAEAFERLSSVDLQAYRLRYILAKLTQAVELAAYGATEGTRWLQRYVESKSYEVEHIYPATPDADCIAEFGDDSGVHTQKLGNLTLVEQGINSSLGRKPFSQKRPVYPQSQLLLTRAISEEPKVGVNTRINAAVSSLSSFETWNPASVTKRQMQLAKLAHAVWDMPPAPHSGSL</sequence>
<evidence type="ECO:0000259" key="1">
    <source>
        <dbReference type="Pfam" id="PF03235"/>
    </source>
</evidence>